<dbReference type="SUPFAM" id="SSF51294">
    <property type="entry name" value="Hedgehog/intein (Hint) domain"/>
    <property type="match status" value="1"/>
</dbReference>
<evidence type="ECO:0008006" key="4">
    <source>
        <dbReference type="Google" id="ProtNLM"/>
    </source>
</evidence>
<name>A0A5C5V8A1_9BACT</name>
<dbReference type="Gene3D" id="2.170.16.10">
    <property type="entry name" value="Hedgehog/Intein (Hint) domain"/>
    <property type="match status" value="1"/>
</dbReference>
<proteinExistence type="predicted"/>
<accession>A0A5C5V8A1</accession>
<evidence type="ECO:0000313" key="2">
    <source>
        <dbReference type="EMBL" id="TWT34796.1"/>
    </source>
</evidence>
<keyword evidence="3" id="KW-1185">Reference proteome</keyword>
<dbReference type="InterPro" id="IPR036844">
    <property type="entry name" value="Hint_dom_sf"/>
</dbReference>
<evidence type="ECO:0000313" key="3">
    <source>
        <dbReference type="Proteomes" id="UP000318878"/>
    </source>
</evidence>
<comment type="caution">
    <text evidence="2">The sequence shown here is derived from an EMBL/GenBank/DDBJ whole genome shotgun (WGS) entry which is preliminary data.</text>
</comment>
<sequence length="381" mass="41399">MSSSPIARTPSPRVPWLYLAGCLLILAGALPAIWKWSTPADAQANNVVAEDSSLRFQDIETVRVGQRVVTDVAAADRPLKTSVDPATWKRVTIAAETVDAAGHPDRIVAQTLASPDWLEIWEVKLGAKIPFPFDLIEMGIPPETEGEVTAIDPCPTIPDAPGQVILSTISHQNHDIWELDVESVSGQRDTLRATGFHPFYSVDRDDHVQVYQLKEGELLQGADDLVTLKSKRRIPGYHQVFNFTVEADHVYRVGHLGVLVHNNVPCGPGGTPKGISNVPGKDFTPNPSITKPYSRPRGAGPTAEQRRAVQGKPCVECGKVTPNQVADHKDPLSVQYYREGKVDVAKQSAVDAVQAHCPTCSARQGGLLSAFVKRMKILLGL</sequence>
<dbReference type="Proteomes" id="UP000318878">
    <property type="component" value="Unassembled WGS sequence"/>
</dbReference>
<reference evidence="2 3" key="1">
    <citation type="submission" date="2019-02" db="EMBL/GenBank/DDBJ databases">
        <title>Deep-cultivation of Planctomycetes and their phenomic and genomic characterization uncovers novel biology.</title>
        <authorList>
            <person name="Wiegand S."/>
            <person name="Jogler M."/>
            <person name="Boedeker C."/>
            <person name="Pinto D."/>
            <person name="Vollmers J."/>
            <person name="Rivas-Marin E."/>
            <person name="Kohn T."/>
            <person name="Peeters S.H."/>
            <person name="Heuer A."/>
            <person name="Rast P."/>
            <person name="Oberbeckmann S."/>
            <person name="Bunk B."/>
            <person name="Jeske O."/>
            <person name="Meyerdierks A."/>
            <person name="Storesund J.E."/>
            <person name="Kallscheuer N."/>
            <person name="Luecker S."/>
            <person name="Lage O.M."/>
            <person name="Pohl T."/>
            <person name="Merkel B.J."/>
            <person name="Hornburger P."/>
            <person name="Mueller R.-W."/>
            <person name="Bruemmer F."/>
            <person name="Labrenz M."/>
            <person name="Spormann A.M."/>
            <person name="Op Den Camp H."/>
            <person name="Overmann J."/>
            <person name="Amann R."/>
            <person name="Jetten M.S.M."/>
            <person name="Mascher T."/>
            <person name="Medema M.H."/>
            <person name="Devos D.P."/>
            <person name="Kaster A.-K."/>
            <person name="Ovreas L."/>
            <person name="Rohde M."/>
            <person name="Galperin M.Y."/>
            <person name="Jogler C."/>
        </authorList>
    </citation>
    <scope>NUCLEOTIDE SEQUENCE [LARGE SCALE GENOMIC DNA]</scope>
    <source>
        <strain evidence="2 3">Enr8</strain>
    </source>
</reference>
<dbReference type="RefSeq" id="WP_186767570.1">
    <property type="nucleotide sequence ID" value="NZ_SJPF01000002.1"/>
</dbReference>
<organism evidence="2 3">
    <name type="scientific">Blastopirellula retiformator</name>
    <dbReference type="NCBI Taxonomy" id="2527970"/>
    <lineage>
        <taxon>Bacteria</taxon>
        <taxon>Pseudomonadati</taxon>
        <taxon>Planctomycetota</taxon>
        <taxon>Planctomycetia</taxon>
        <taxon>Pirellulales</taxon>
        <taxon>Pirellulaceae</taxon>
        <taxon>Blastopirellula</taxon>
    </lineage>
</organism>
<dbReference type="EMBL" id="SJPF01000002">
    <property type="protein sequence ID" value="TWT34796.1"/>
    <property type="molecule type" value="Genomic_DNA"/>
</dbReference>
<protein>
    <recommendedName>
        <fullName evidence="4">Intein C-terminal splicing domain-containing protein</fullName>
    </recommendedName>
</protein>
<feature type="region of interest" description="Disordered" evidence="1">
    <location>
        <begin position="271"/>
        <end position="307"/>
    </location>
</feature>
<gene>
    <name evidence="2" type="ORF">Enr8_22100</name>
</gene>
<evidence type="ECO:0000256" key="1">
    <source>
        <dbReference type="SAM" id="MobiDB-lite"/>
    </source>
</evidence>
<dbReference type="AlphaFoldDB" id="A0A5C5V8A1"/>
<dbReference type="Pfam" id="PF07591">
    <property type="entry name" value="PT-HINT"/>
    <property type="match status" value="1"/>
</dbReference>